<protein>
    <submittedName>
        <fullName evidence="2">Alpha/beta fold hydrolase</fullName>
    </submittedName>
</protein>
<gene>
    <name evidence="2" type="ORF">F4Y60_06015</name>
</gene>
<dbReference type="Gene3D" id="3.40.50.1820">
    <property type="entry name" value="alpha/beta hydrolase"/>
    <property type="match status" value="1"/>
</dbReference>
<dbReference type="PANTHER" id="PTHR43194">
    <property type="entry name" value="HYDROLASE ALPHA/BETA FOLD FAMILY"/>
    <property type="match status" value="1"/>
</dbReference>
<comment type="caution">
    <text evidence="2">The sequence shown here is derived from an EMBL/GenBank/DDBJ whole genome shotgun (WGS) entry which is preliminary data.</text>
</comment>
<dbReference type="EMBL" id="VXRY01000241">
    <property type="protein sequence ID" value="MXY33637.1"/>
    <property type="molecule type" value="Genomic_DNA"/>
</dbReference>
<sequence length="259" mass="27599">MTWTVQPRSEARGISFIRVGTGSRLYLVHGVGLRAEAWMAQVSKLSATLHCRAFDLPGHGASRALPRPATLTQFTDRIAAAIDAPGVVAGHSMGAMIALDLAVRHPQLVQGVAALNAIYCRSPKAAEAVRRRAADLSTTELADPEATLTRWFADQDTAERRACRKWLTGVATEHYRTAYEVFAAENGPADADLARVTCPGLFMTGGSDPNSTPAMSEAMARIAPNARAVIVAGAAHMMQMTHAGKVNAALEGLIREATR</sequence>
<dbReference type="InterPro" id="IPR050228">
    <property type="entry name" value="Carboxylesterase_BioH"/>
</dbReference>
<dbReference type="PANTHER" id="PTHR43194:SF2">
    <property type="entry name" value="PEROXISOMAL MEMBRANE PROTEIN LPX1"/>
    <property type="match status" value="1"/>
</dbReference>
<keyword evidence="2" id="KW-0378">Hydrolase</keyword>
<name>A0A6B0Y0M2_9RHOB</name>
<proteinExistence type="predicted"/>
<reference evidence="2" key="1">
    <citation type="submission" date="2019-09" db="EMBL/GenBank/DDBJ databases">
        <title>Characterisation of the sponge microbiome using genome-centric metagenomics.</title>
        <authorList>
            <person name="Engelberts J.P."/>
            <person name="Robbins S.J."/>
            <person name="De Goeij J.M."/>
            <person name="Aranda M."/>
            <person name="Bell S.C."/>
            <person name="Webster N.S."/>
        </authorList>
    </citation>
    <scope>NUCLEOTIDE SEQUENCE</scope>
    <source>
        <strain evidence="2">SB0664_bin_43</strain>
    </source>
</reference>
<evidence type="ECO:0000313" key="2">
    <source>
        <dbReference type="EMBL" id="MXY33637.1"/>
    </source>
</evidence>
<organism evidence="2">
    <name type="scientific">Boseongicola sp. SB0664_bin_43</name>
    <dbReference type="NCBI Taxonomy" id="2604844"/>
    <lineage>
        <taxon>Bacteria</taxon>
        <taxon>Pseudomonadati</taxon>
        <taxon>Pseudomonadota</taxon>
        <taxon>Alphaproteobacteria</taxon>
        <taxon>Rhodobacterales</taxon>
        <taxon>Paracoccaceae</taxon>
        <taxon>Boseongicola</taxon>
    </lineage>
</organism>
<dbReference type="InterPro" id="IPR000073">
    <property type="entry name" value="AB_hydrolase_1"/>
</dbReference>
<dbReference type="AlphaFoldDB" id="A0A6B0Y0M2"/>
<dbReference type="SUPFAM" id="SSF53474">
    <property type="entry name" value="alpha/beta-Hydrolases"/>
    <property type="match status" value="1"/>
</dbReference>
<feature type="domain" description="AB hydrolase-1" evidence="1">
    <location>
        <begin position="26"/>
        <end position="248"/>
    </location>
</feature>
<accession>A0A6B0Y0M2</accession>
<dbReference type="InterPro" id="IPR029058">
    <property type="entry name" value="AB_hydrolase_fold"/>
</dbReference>
<evidence type="ECO:0000259" key="1">
    <source>
        <dbReference type="Pfam" id="PF12697"/>
    </source>
</evidence>
<dbReference type="Pfam" id="PF12697">
    <property type="entry name" value="Abhydrolase_6"/>
    <property type="match status" value="1"/>
</dbReference>
<dbReference type="GO" id="GO:0016787">
    <property type="term" value="F:hydrolase activity"/>
    <property type="evidence" value="ECO:0007669"/>
    <property type="project" value="UniProtKB-KW"/>
</dbReference>